<name>A0ABD3S7V9_9LAMI</name>
<feature type="domain" description="DNA helicase Pif1-like 2B" evidence="4">
    <location>
        <begin position="836"/>
        <end position="881"/>
    </location>
</feature>
<dbReference type="EMBL" id="JBJXBP010000007">
    <property type="protein sequence ID" value="KAL3820594.1"/>
    <property type="molecule type" value="Genomic_DNA"/>
</dbReference>
<dbReference type="Proteomes" id="UP001634393">
    <property type="component" value="Unassembled WGS sequence"/>
</dbReference>
<dbReference type="Pfam" id="PF21530">
    <property type="entry name" value="Pif1_2B_dom"/>
    <property type="match status" value="1"/>
</dbReference>
<dbReference type="GO" id="GO:0006281">
    <property type="term" value="P:DNA repair"/>
    <property type="evidence" value="ECO:0007669"/>
    <property type="project" value="UniProtKB-KW"/>
</dbReference>
<keyword evidence="1" id="KW-0234">DNA repair</keyword>
<dbReference type="GO" id="GO:0016787">
    <property type="term" value="F:hydrolase activity"/>
    <property type="evidence" value="ECO:0007669"/>
    <property type="project" value="UniProtKB-KW"/>
</dbReference>
<evidence type="ECO:0000259" key="4">
    <source>
        <dbReference type="Pfam" id="PF21530"/>
    </source>
</evidence>
<comment type="similarity">
    <text evidence="1">Belongs to the helicase family.</text>
</comment>
<sequence>MRRRYVNAMALVQKFGKPDLFITMTCNLGWKEIRDNLLPSEVPHDRPDLIARVFKAKLEELKDEIVRKKIFGDVAAYVYAVEYQKRGLPHVHWVIILTAEHKIISADVYDNIISAEIPDDTHPLLRSYVLRHMMHGPCGEANPSNVCMQDGICKNHYPKTFSENTIHGQGTYPSYKRRDDGRSVRVRNVSLDNRWVIPHCPRLLAKFDCHINVEICSDIKLVKYLYKYIYKGHDKAAYHVVADGSDDTYDEIQAYQAARYICAPEALWRIFGFPMSEIYPPVIVLPVHLPNHQPLRFGLEPTLEQLLKNPLSSKTMLTEFFWMNSHDPDASRMKLLYRNFPEFFVWNGTIKKWSLRKKKTVVGRLSTVSPFEGERYFERLLLMHMKGPISFDHLRTIASGQVGTFREAAVFRGLLESDDYADNCLAEATFYQMPCSLRKLYALLLVYVICARPQVLWDKYYTSMSEDFSRTNLVNTTEVLRKTITAVDNFLVSMDRSLSEFSLHFPIPFSSVRDKISKEYEFERNMPVSEADRMSANLLNTHQKIAYQKVISRITSGRGGVFFVDGPGGTGKTFLYRSLLAFVRSRNNIALAVATSGVAASLLPGGRTAHSRFKLPFNSEDKSVGSVSKQSSLAKMIVAAELIVWDEATMANRYSIDASDKMLQDLCECRSLFGGKVVLFGGDFRQTLPIVVRGGREAMISASIVSSTIWPSVIKLRLHENMRAREDPSFVSYLMRVGNGEEPVLFDDYISIPQTLYIPFVSVQESLNRLIDHVFPSLGSYSTDPYSLINRAILTPKNDCVEEINDMLIDKYPGVLREYVSFNSTVDSLQQGEYEDYLNGVSVSGLPPHLLKLKLNSPIMLLRNLNPVEGLCNGTRLICKELGDNFIGAEIAVGEFKGCFYTAYSARIYG</sequence>
<dbReference type="AlphaFoldDB" id="A0ABD3S7V9"/>
<dbReference type="Gene3D" id="3.40.50.300">
    <property type="entry name" value="P-loop containing nucleotide triphosphate hydrolases"/>
    <property type="match status" value="1"/>
</dbReference>
<evidence type="ECO:0000259" key="3">
    <source>
        <dbReference type="Pfam" id="PF14214"/>
    </source>
</evidence>
<comment type="catalytic activity">
    <reaction evidence="1">
        <text>ATP + H2O = ADP + phosphate + H(+)</text>
        <dbReference type="Rhea" id="RHEA:13065"/>
        <dbReference type="ChEBI" id="CHEBI:15377"/>
        <dbReference type="ChEBI" id="CHEBI:15378"/>
        <dbReference type="ChEBI" id="CHEBI:30616"/>
        <dbReference type="ChEBI" id="CHEBI:43474"/>
        <dbReference type="ChEBI" id="CHEBI:456216"/>
        <dbReference type="EC" id="5.6.2.3"/>
    </reaction>
</comment>
<organism evidence="5 6">
    <name type="scientific">Penstemon smallii</name>
    <dbReference type="NCBI Taxonomy" id="265156"/>
    <lineage>
        <taxon>Eukaryota</taxon>
        <taxon>Viridiplantae</taxon>
        <taxon>Streptophyta</taxon>
        <taxon>Embryophyta</taxon>
        <taxon>Tracheophyta</taxon>
        <taxon>Spermatophyta</taxon>
        <taxon>Magnoliopsida</taxon>
        <taxon>eudicotyledons</taxon>
        <taxon>Gunneridae</taxon>
        <taxon>Pentapetalae</taxon>
        <taxon>asterids</taxon>
        <taxon>lamiids</taxon>
        <taxon>Lamiales</taxon>
        <taxon>Plantaginaceae</taxon>
        <taxon>Cheloneae</taxon>
        <taxon>Penstemon</taxon>
    </lineage>
</organism>
<comment type="caution">
    <text evidence="5">The sequence shown here is derived from an EMBL/GenBank/DDBJ whole genome shotgun (WGS) entry which is preliminary data.</text>
</comment>
<keyword evidence="6" id="KW-1185">Reference proteome</keyword>
<dbReference type="GO" id="GO:0043139">
    <property type="term" value="F:5'-3' DNA helicase activity"/>
    <property type="evidence" value="ECO:0007669"/>
    <property type="project" value="UniProtKB-EC"/>
</dbReference>
<keyword evidence="1" id="KW-0347">Helicase</keyword>
<feature type="domain" description="DNA helicase Pif1-like DEAD-box helicase" evidence="2">
    <location>
        <begin position="539"/>
        <end position="741"/>
    </location>
</feature>
<comment type="cofactor">
    <cofactor evidence="1">
        <name>Mg(2+)</name>
        <dbReference type="ChEBI" id="CHEBI:18420"/>
    </cofactor>
</comment>
<keyword evidence="1" id="KW-0547">Nucleotide-binding</keyword>
<dbReference type="Pfam" id="PF05970">
    <property type="entry name" value="PIF1"/>
    <property type="match status" value="1"/>
</dbReference>
<dbReference type="PANTHER" id="PTHR10492">
    <property type="match status" value="1"/>
</dbReference>
<dbReference type="InterPro" id="IPR010285">
    <property type="entry name" value="DNA_helicase_pif1-like_DEAD"/>
</dbReference>
<protein>
    <recommendedName>
        <fullName evidence="1">ATP-dependent DNA helicase</fullName>
        <ecNumber evidence="1">5.6.2.3</ecNumber>
    </recommendedName>
</protein>
<dbReference type="SUPFAM" id="SSF52540">
    <property type="entry name" value="P-loop containing nucleoside triphosphate hydrolases"/>
    <property type="match status" value="2"/>
</dbReference>
<dbReference type="InterPro" id="IPR049163">
    <property type="entry name" value="Pif1-like_2B_dom"/>
</dbReference>
<gene>
    <name evidence="5" type="ORF">ACJIZ3_006499</name>
</gene>
<dbReference type="Pfam" id="PF14214">
    <property type="entry name" value="Helitron_like_N"/>
    <property type="match status" value="1"/>
</dbReference>
<dbReference type="GO" id="GO:0005524">
    <property type="term" value="F:ATP binding"/>
    <property type="evidence" value="ECO:0007669"/>
    <property type="project" value="UniProtKB-KW"/>
</dbReference>
<reference evidence="5 6" key="1">
    <citation type="submission" date="2024-12" db="EMBL/GenBank/DDBJ databases">
        <title>The unique morphological basis and parallel evolutionary history of personate flowers in Penstemon.</title>
        <authorList>
            <person name="Depatie T.H."/>
            <person name="Wessinger C.A."/>
        </authorList>
    </citation>
    <scope>NUCLEOTIDE SEQUENCE [LARGE SCALE GENOMIC DNA]</scope>
    <source>
        <strain evidence="5">WTNN_2</strain>
        <tissue evidence="5">Leaf</tissue>
    </source>
</reference>
<keyword evidence="1" id="KW-0378">Hydrolase</keyword>
<dbReference type="GO" id="GO:0006310">
    <property type="term" value="P:DNA recombination"/>
    <property type="evidence" value="ECO:0007669"/>
    <property type="project" value="UniProtKB-KW"/>
</dbReference>
<keyword evidence="1" id="KW-0227">DNA damage</keyword>
<feature type="domain" description="Helitron helicase-like" evidence="3">
    <location>
        <begin position="1"/>
        <end position="95"/>
    </location>
</feature>
<evidence type="ECO:0000259" key="2">
    <source>
        <dbReference type="Pfam" id="PF05970"/>
    </source>
</evidence>
<dbReference type="InterPro" id="IPR027417">
    <property type="entry name" value="P-loop_NTPase"/>
</dbReference>
<evidence type="ECO:0000313" key="5">
    <source>
        <dbReference type="EMBL" id="KAL3820594.1"/>
    </source>
</evidence>
<keyword evidence="1" id="KW-0233">DNA recombination</keyword>
<dbReference type="PANTHER" id="PTHR10492:SF100">
    <property type="entry name" value="ATP-DEPENDENT DNA HELICASE"/>
    <property type="match status" value="1"/>
</dbReference>
<evidence type="ECO:0000313" key="6">
    <source>
        <dbReference type="Proteomes" id="UP001634393"/>
    </source>
</evidence>
<accession>A0ABD3S7V9</accession>
<proteinExistence type="inferred from homology"/>
<keyword evidence="1" id="KW-0067">ATP-binding</keyword>
<dbReference type="EC" id="5.6.2.3" evidence="1"/>
<evidence type="ECO:0000256" key="1">
    <source>
        <dbReference type="RuleBase" id="RU363044"/>
    </source>
</evidence>
<dbReference type="InterPro" id="IPR025476">
    <property type="entry name" value="Helitron_helicase-like"/>
</dbReference>